<dbReference type="PROSITE" id="PS51257">
    <property type="entry name" value="PROKAR_LIPOPROTEIN"/>
    <property type="match status" value="1"/>
</dbReference>
<sequence length="329" mass="35409">MFRKSLLCASLLFVGCGQVEDTAFRDGLPSKETVELKSPGGTRGQGLKSGEVSAFGQGDTSEYYALTRGATEVVNGGTAAVLTLIEEITEYPPTSITGEVAVWGPYSDALKRNAWKLTVTQKAEHEYTYELAGKAKEADDSAFKVILSGTHAIALDAQGNRLRNYGSGSLKIDWDAEQTLPEHGKDLGVATIRYTRESAATVATVEADFRNVKDDERPGTRVNADYRYKETPGAGGEFDFALDKNLDKPGTNRPGIEHITVKSRWTQNGMGRSDVKVTGGDMGSNAGTVSDCWDSNFNSQYLTLHLGITLGYGTVDACGSFSTPVYSLL</sequence>
<dbReference type="EMBL" id="JAXIVS010000009">
    <property type="protein sequence ID" value="MDY7229798.1"/>
    <property type="molecule type" value="Genomic_DNA"/>
</dbReference>
<gene>
    <name evidence="1" type="ORF">SYV04_25620</name>
</gene>
<organism evidence="1 2">
    <name type="scientific">Hyalangium rubrum</name>
    <dbReference type="NCBI Taxonomy" id="3103134"/>
    <lineage>
        <taxon>Bacteria</taxon>
        <taxon>Pseudomonadati</taxon>
        <taxon>Myxococcota</taxon>
        <taxon>Myxococcia</taxon>
        <taxon>Myxococcales</taxon>
        <taxon>Cystobacterineae</taxon>
        <taxon>Archangiaceae</taxon>
        <taxon>Hyalangium</taxon>
    </lineage>
</organism>
<keyword evidence="2" id="KW-1185">Reference proteome</keyword>
<evidence type="ECO:0000313" key="1">
    <source>
        <dbReference type="EMBL" id="MDY7229798.1"/>
    </source>
</evidence>
<protein>
    <recommendedName>
        <fullName evidence="3">Lipoprotein</fullName>
    </recommendedName>
</protein>
<accession>A0ABU5HAE9</accession>
<dbReference type="Proteomes" id="UP001291309">
    <property type="component" value="Unassembled WGS sequence"/>
</dbReference>
<dbReference type="RefSeq" id="WP_321548520.1">
    <property type="nucleotide sequence ID" value="NZ_JAXIVS010000009.1"/>
</dbReference>
<name>A0ABU5HAE9_9BACT</name>
<reference evidence="1 2" key="1">
    <citation type="submission" date="2023-12" db="EMBL/GenBank/DDBJ databases">
        <title>the genome sequence of Hyalangium sp. s54d21.</title>
        <authorList>
            <person name="Zhang X."/>
        </authorList>
    </citation>
    <scope>NUCLEOTIDE SEQUENCE [LARGE SCALE GENOMIC DNA]</scope>
    <source>
        <strain evidence="2">s54d21</strain>
    </source>
</reference>
<evidence type="ECO:0000313" key="2">
    <source>
        <dbReference type="Proteomes" id="UP001291309"/>
    </source>
</evidence>
<evidence type="ECO:0008006" key="3">
    <source>
        <dbReference type="Google" id="ProtNLM"/>
    </source>
</evidence>
<proteinExistence type="predicted"/>
<comment type="caution">
    <text evidence="1">The sequence shown here is derived from an EMBL/GenBank/DDBJ whole genome shotgun (WGS) entry which is preliminary data.</text>
</comment>